<dbReference type="Proteomes" id="UP000001819">
    <property type="component" value="Chromosome 3"/>
</dbReference>
<dbReference type="CDD" id="cd16890">
    <property type="entry name" value="lyz_i"/>
    <property type="match status" value="1"/>
</dbReference>
<dbReference type="RefSeq" id="XP_001360780.4">
    <property type="nucleotide sequence ID" value="XM_001360743.4"/>
</dbReference>
<keyword evidence="9" id="KW-1185">Reference proteome</keyword>
<accession>A0A6I8UTU0</accession>
<dbReference type="InParanoid" id="A0A6I8UTU0"/>
<sequence length="171" mass="19243">MVEQRIESVVNIRLTMSTYKYTLIILLALGLVQAESPKPITETCLTCMCEALSGCNATAVCVNGACGIFRITWDQWVDAGRLTVPGDTAVTDSAFTNCANDPHCGADTLQNYMVKYGQDCNDDQREDCYDYGAIHYMGPFNCKADMPYNYENTFKRCLRRAQRDQQRQSSR</sequence>
<feature type="disulfide bond" evidence="7">
    <location>
        <begin position="98"/>
        <end position="104"/>
    </location>
</feature>
<dbReference type="InterPro" id="IPR023346">
    <property type="entry name" value="Lysozyme-like_dom_sf"/>
</dbReference>
<dbReference type="PROSITE" id="PS51909">
    <property type="entry name" value="LYSOZYME_I"/>
    <property type="match status" value="1"/>
</dbReference>
<proteinExistence type="predicted"/>
<evidence type="ECO:0000256" key="2">
    <source>
        <dbReference type="ARBA" id="ARBA00012732"/>
    </source>
</evidence>
<evidence type="ECO:0000256" key="8">
    <source>
        <dbReference type="SAM" id="SignalP"/>
    </source>
</evidence>
<evidence type="ECO:0000256" key="1">
    <source>
        <dbReference type="ARBA" id="ARBA00000632"/>
    </source>
</evidence>
<evidence type="ECO:0000256" key="5">
    <source>
        <dbReference type="ARBA" id="ARBA00022801"/>
    </source>
</evidence>
<evidence type="ECO:0000256" key="7">
    <source>
        <dbReference type="PIRSR" id="PIRSR608597-3"/>
    </source>
</evidence>
<dbReference type="PANTHER" id="PTHR11195:SF22">
    <property type="entry name" value="LYSOZYME"/>
    <property type="match status" value="1"/>
</dbReference>
<dbReference type="GO" id="GO:0042742">
    <property type="term" value="P:defense response to bacterium"/>
    <property type="evidence" value="ECO:0007669"/>
    <property type="project" value="UniProtKB-KW"/>
</dbReference>
<evidence type="ECO:0000256" key="4">
    <source>
        <dbReference type="ARBA" id="ARBA00022638"/>
    </source>
</evidence>
<dbReference type="FunFam" id="1.10.530.10:FF:000019">
    <property type="entry name" value="lysozyme"/>
    <property type="match status" value="1"/>
</dbReference>
<evidence type="ECO:0000256" key="6">
    <source>
        <dbReference type="ARBA" id="ARBA00023295"/>
    </source>
</evidence>
<keyword evidence="3" id="KW-0929">Antimicrobial</keyword>
<comment type="catalytic activity">
    <reaction evidence="1">
        <text>Hydrolysis of (1-&gt;4)-beta-linkages between N-acetylmuramic acid and N-acetyl-D-glucosamine residues in a peptidoglycan and between N-acetyl-D-glucosamine residues in chitodextrins.</text>
        <dbReference type="EC" id="3.2.1.17"/>
    </reaction>
</comment>
<feature type="disulfide bond" evidence="7">
    <location>
        <begin position="44"/>
        <end position="128"/>
    </location>
</feature>
<dbReference type="SUPFAM" id="SSF53955">
    <property type="entry name" value="Lysozyme-like"/>
    <property type="match status" value="1"/>
</dbReference>
<keyword evidence="4" id="KW-0081">Bacteriolytic enzyme</keyword>
<keyword evidence="8" id="KW-0732">Signal</keyword>
<dbReference type="Gene3D" id="1.10.530.10">
    <property type="match status" value="1"/>
</dbReference>
<feature type="chain" id="PRO_5026190432" description="lysozyme" evidence="8">
    <location>
        <begin position="35"/>
        <end position="171"/>
    </location>
</feature>
<name>A0A6I8UTU0_DROPS</name>
<dbReference type="GO" id="GO:0003796">
    <property type="term" value="F:lysozyme activity"/>
    <property type="evidence" value="ECO:0007669"/>
    <property type="project" value="UniProtKB-EC"/>
</dbReference>
<dbReference type="FunCoup" id="A0A6I8UTU0">
    <property type="interactions" value="21"/>
</dbReference>
<evidence type="ECO:0000313" key="9">
    <source>
        <dbReference type="Proteomes" id="UP000001819"/>
    </source>
</evidence>
<dbReference type="GO" id="GO:0031640">
    <property type="term" value="P:killing of cells of another organism"/>
    <property type="evidence" value="ECO:0007669"/>
    <property type="project" value="UniProtKB-KW"/>
</dbReference>
<organism evidence="9 10">
    <name type="scientific">Drosophila pseudoobscura pseudoobscura</name>
    <name type="common">Fruit fly</name>
    <dbReference type="NCBI Taxonomy" id="46245"/>
    <lineage>
        <taxon>Eukaryota</taxon>
        <taxon>Metazoa</taxon>
        <taxon>Ecdysozoa</taxon>
        <taxon>Arthropoda</taxon>
        <taxon>Hexapoda</taxon>
        <taxon>Insecta</taxon>
        <taxon>Pterygota</taxon>
        <taxon>Neoptera</taxon>
        <taxon>Endopterygota</taxon>
        <taxon>Diptera</taxon>
        <taxon>Brachycera</taxon>
        <taxon>Muscomorpha</taxon>
        <taxon>Ephydroidea</taxon>
        <taxon>Drosophilidae</taxon>
        <taxon>Drosophila</taxon>
        <taxon>Sophophora</taxon>
    </lineage>
</organism>
<reference evidence="10" key="2">
    <citation type="submission" date="2025-08" db="UniProtKB">
        <authorList>
            <consortium name="RefSeq"/>
        </authorList>
    </citation>
    <scope>IDENTIFICATION</scope>
    <source>
        <strain evidence="10">MV-25-SWS-2005</strain>
        <tissue evidence="10">Whole body</tissue>
    </source>
</reference>
<evidence type="ECO:0000313" key="10">
    <source>
        <dbReference type="RefSeq" id="XP_001360780.4"/>
    </source>
</evidence>
<protein>
    <recommendedName>
        <fullName evidence="2">lysozyme</fullName>
        <ecNumber evidence="2">3.2.1.17</ecNumber>
    </recommendedName>
</protein>
<keyword evidence="6" id="KW-0326">Glycosidase</keyword>
<dbReference type="AlphaFoldDB" id="A0A6I8UTU0"/>
<gene>
    <name evidence="10" type="primary">LOC4804177</name>
</gene>
<keyword evidence="5" id="KW-0378">Hydrolase</keyword>
<dbReference type="PANTHER" id="PTHR11195">
    <property type="entry name" value="DESTABILASE-RELATED"/>
    <property type="match status" value="1"/>
</dbReference>
<evidence type="ECO:0000256" key="3">
    <source>
        <dbReference type="ARBA" id="ARBA00022529"/>
    </source>
</evidence>
<feature type="disulfide bond" evidence="7">
    <location>
        <begin position="49"/>
        <end position="55"/>
    </location>
</feature>
<feature type="signal peptide" evidence="8">
    <location>
        <begin position="1"/>
        <end position="34"/>
    </location>
</feature>
<dbReference type="KEGG" id="dpo:4804177"/>
<dbReference type="EC" id="3.2.1.17" evidence="2"/>
<reference evidence="9" key="1">
    <citation type="submission" date="2024-06" db="UniProtKB">
        <authorList>
            <consortium name="RefSeq"/>
        </authorList>
    </citation>
    <scope>NUCLEOTIDE SEQUENCE [LARGE SCALE GENOMIC DNA]</scope>
    <source>
        <strain evidence="9">MV2-25</strain>
    </source>
</reference>
<keyword evidence="7" id="KW-1015">Disulfide bond</keyword>
<dbReference type="InterPro" id="IPR008597">
    <property type="entry name" value="Invert_lysozyme"/>
</dbReference>
<dbReference type="Pfam" id="PF05497">
    <property type="entry name" value="Destabilase"/>
    <property type="match status" value="1"/>
</dbReference>